<dbReference type="Proteomes" id="UP001044222">
    <property type="component" value="Chromosome 7"/>
</dbReference>
<dbReference type="EMBL" id="JAFIRN010000007">
    <property type="protein sequence ID" value="KAG5845922.1"/>
    <property type="molecule type" value="Genomic_DNA"/>
</dbReference>
<sequence length="105" mass="11264">MVPPASCAHRHSVVRRFDLPPLARPAPRPPRAPSPRAAMARDSKRRSVSCQCFFLLTANCCWLLTSMQRTEAQEHAHSIRLEGDVILGGCSPCTPAATGACPAGS</sequence>
<feature type="compositionally biased region" description="Pro residues" evidence="1">
    <location>
        <begin position="22"/>
        <end position="33"/>
    </location>
</feature>
<reference evidence="2" key="1">
    <citation type="submission" date="2021-01" db="EMBL/GenBank/DDBJ databases">
        <title>A chromosome-scale assembly of European eel, Anguilla anguilla.</title>
        <authorList>
            <person name="Henkel C."/>
            <person name="Jong-Raadsen S.A."/>
            <person name="Dufour S."/>
            <person name="Weltzien F.-A."/>
            <person name="Palstra A.P."/>
            <person name="Pelster B."/>
            <person name="Spaink H.P."/>
            <person name="Van Den Thillart G.E."/>
            <person name="Jansen H."/>
            <person name="Zahm M."/>
            <person name="Klopp C."/>
            <person name="Cedric C."/>
            <person name="Louis A."/>
            <person name="Berthelot C."/>
            <person name="Parey E."/>
            <person name="Roest Crollius H."/>
            <person name="Montfort J."/>
            <person name="Robinson-Rechavi M."/>
            <person name="Bucao C."/>
            <person name="Bouchez O."/>
            <person name="Gislard M."/>
            <person name="Lluch J."/>
            <person name="Milhes M."/>
            <person name="Lampietro C."/>
            <person name="Lopez Roques C."/>
            <person name="Donnadieu C."/>
            <person name="Braasch I."/>
            <person name="Desvignes T."/>
            <person name="Postlethwait J."/>
            <person name="Bobe J."/>
            <person name="Guiguen Y."/>
            <person name="Dirks R."/>
        </authorList>
    </citation>
    <scope>NUCLEOTIDE SEQUENCE</scope>
    <source>
        <strain evidence="2">Tag_6206</strain>
        <tissue evidence="2">Liver</tissue>
    </source>
</reference>
<dbReference type="AlphaFoldDB" id="A0A9D3S0I2"/>
<evidence type="ECO:0000313" key="2">
    <source>
        <dbReference type="EMBL" id="KAG5845922.1"/>
    </source>
</evidence>
<evidence type="ECO:0000256" key="1">
    <source>
        <dbReference type="SAM" id="MobiDB-lite"/>
    </source>
</evidence>
<evidence type="ECO:0000313" key="3">
    <source>
        <dbReference type="Proteomes" id="UP001044222"/>
    </source>
</evidence>
<keyword evidence="3" id="KW-1185">Reference proteome</keyword>
<protein>
    <submittedName>
        <fullName evidence="2">Uncharacterized protein</fullName>
    </submittedName>
</protein>
<gene>
    <name evidence="2" type="ORF">ANANG_G00144320</name>
</gene>
<feature type="region of interest" description="Disordered" evidence="1">
    <location>
        <begin position="18"/>
        <end position="45"/>
    </location>
</feature>
<accession>A0A9D3S0I2</accession>
<organism evidence="2 3">
    <name type="scientific">Anguilla anguilla</name>
    <name type="common">European freshwater eel</name>
    <name type="synonym">Muraena anguilla</name>
    <dbReference type="NCBI Taxonomy" id="7936"/>
    <lineage>
        <taxon>Eukaryota</taxon>
        <taxon>Metazoa</taxon>
        <taxon>Chordata</taxon>
        <taxon>Craniata</taxon>
        <taxon>Vertebrata</taxon>
        <taxon>Euteleostomi</taxon>
        <taxon>Actinopterygii</taxon>
        <taxon>Neopterygii</taxon>
        <taxon>Teleostei</taxon>
        <taxon>Anguilliformes</taxon>
        <taxon>Anguillidae</taxon>
        <taxon>Anguilla</taxon>
    </lineage>
</organism>
<dbReference type="GO" id="GO:0007186">
    <property type="term" value="P:G protein-coupled receptor signaling pathway"/>
    <property type="evidence" value="ECO:0007669"/>
    <property type="project" value="InterPro"/>
</dbReference>
<proteinExistence type="predicted"/>
<dbReference type="GO" id="GO:0016020">
    <property type="term" value="C:membrane"/>
    <property type="evidence" value="ECO:0007669"/>
    <property type="project" value="InterPro"/>
</dbReference>
<comment type="caution">
    <text evidence="2">The sequence shown here is derived from an EMBL/GenBank/DDBJ whole genome shotgun (WGS) entry which is preliminary data.</text>
</comment>
<dbReference type="InterPro" id="IPR000144">
    <property type="entry name" value="GPCR_3_mGluR8"/>
</dbReference>
<dbReference type="PRINTS" id="PR01058">
    <property type="entry name" value="MTABOTROPC8R"/>
</dbReference>
<name>A0A9D3S0I2_ANGAN</name>